<evidence type="ECO:0000313" key="2">
    <source>
        <dbReference type="EMBL" id="RTH04931.1"/>
    </source>
</evidence>
<accession>A0A430RC00</accession>
<dbReference type="RefSeq" id="WP_126177808.1">
    <property type="nucleotide sequence ID" value="NZ_PELN01000106.1"/>
</dbReference>
<protein>
    <submittedName>
        <fullName evidence="2">Uncharacterized protein</fullName>
    </submittedName>
</protein>
<dbReference type="AlphaFoldDB" id="A0A430RC00"/>
<keyword evidence="1" id="KW-0175">Coiled coil</keyword>
<reference evidence="2 3" key="1">
    <citation type="journal article" date="2019" name="Extremophiles">
        <title>Biogeography of thermophiles and predominance of Thermus scotoductus in domestic water heaters.</title>
        <authorList>
            <person name="Wilpiszeski R.L."/>
            <person name="Zhang Z."/>
            <person name="House C.H."/>
        </authorList>
    </citation>
    <scope>NUCLEOTIDE SEQUENCE [LARGE SCALE GENOMIC DNA]</scope>
    <source>
        <strain evidence="2 3">32_S32</strain>
    </source>
</reference>
<dbReference type="EMBL" id="PELR01000098">
    <property type="protein sequence ID" value="RTH04931.1"/>
    <property type="molecule type" value="Genomic_DNA"/>
</dbReference>
<feature type="coiled-coil region" evidence="1">
    <location>
        <begin position="72"/>
        <end position="99"/>
    </location>
</feature>
<gene>
    <name evidence="2" type="ORF">CSW45_04265</name>
</gene>
<proteinExistence type="predicted"/>
<evidence type="ECO:0000313" key="3">
    <source>
        <dbReference type="Proteomes" id="UP000286910"/>
    </source>
</evidence>
<evidence type="ECO:0000256" key="1">
    <source>
        <dbReference type="SAM" id="Coils"/>
    </source>
</evidence>
<name>A0A430RC00_THESC</name>
<sequence length="130" mass="15332">MWRTTRDPDALRASFIALREAVRRKALALEARYERKRRPLERARQEFLQLLEHLRQQGAEGRYPASLLKPALMREELRLKHLEAELSRLEDNFRKQVALLWTRARAKAARTMARAGINLDLDELFPEGKE</sequence>
<organism evidence="2 3">
    <name type="scientific">Thermus scotoductus</name>
    <dbReference type="NCBI Taxonomy" id="37636"/>
    <lineage>
        <taxon>Bacteria</taxon>
        <taxon>Thermotogati</taxon>
        <taxon>Deinococcota</taxon>
        <taxon>Deinococci</taxon>
        <taxon>Thermales</taxon>
        <taxon>Thermaceae</taxon>
        <taxon>Thermus</taxon>
    </lineage>
</organism>
<dbReference type="Proteomes" id="UP000286910">
    <property type="component" value="Unassembled WGS sequence"/>
</dbReference>
<comment type="caution">
    <text evidence="2">The sequence shown here is derived from an EMBL/GenBank/DDBJ whole genome shotgun (WGS) entry which is preliminary data.</text>
</comment>